<organism evidence="8 9">
    <name type="scientific">Collinsella acetigenes</name>
    <dbReference type="NCBI Taxonomy" id="2713419"/>
    <lineage>
        <taxon>Bacteria</taxon>
        <taxon>Bacillati</taxon>
        <taxon>Actinomycetota</taxon>
        <taxon>Coriobacteriia</taxon>
        <taxon>Coriobacteriales</taxon>
        <taxon>Coriobacteriaceae</taxon>
        <taxon>Collinsella</taxon>
    </lineage>
</organism>
<dbReference type="AlphaFoldDB" id="A0A7X9YJC3"/>
<dbReference type="GO" id="GO:0045259">
    <property type="term" value="C:proton-transporting ATP synthase complex"/>
    <property type="evidence" value="ECO:0007669"/>
    <property type="project" value="UniProtKB-KW"/>
</dbReference>
<evidence type="ECO:0000256" key="7">
    <source>
        <dbReference type="HAMAP-Rule" id="MF_01416"/>
    </source>
</evidence>
<gene>
    <name evidence="7" type="primary">atpH</name>
    <name evidence="8" type="ORF">HF320_07165</name>
</gene>
<name>A0A7X9YJC3_9ACTN</name>
<comment type="caution">
    <text evidence="8">The sequence shown here is derived from an EMBL/GenBank/DDBJ whole genome shotgun (WGS) entry which is preliminary data.</text>
</comment>
<dbReference type="GO" id="GO:0005886">
    <property type="term" value="C:plasma membrane"/>
    <property type="evidence" value="ECO:0007669"/>
    <property type="project" value="UniProtKB-SubCell"/>
</dbReference>
<evidence type="ECO:0000256" key="1">
    <source>
        <dbReference type="ARBA" id="ARBA00004370"/>
    </source>
</evidence>
<keyword evidence="2 7" id="KW-0813">Transport</keyword>
<dbReference type="InterPro" id="IPR000711">
    <property type="entry name" value="ATPase_OSCP/dsu"/>
</dbReference>
<evidence type="ECO:0000256" key="6">
    <source>
        <dbReference type="ARBA" id="ARBA00023310"/>
    </source>
</evidence>
<sequence>MPNSRMQDRVLETYARSLMEAAKDEDRVFRDLNELEAISNAAPEVFAVLMSLFERGQLDLLPQIVALFKEMTEEDEDVVGVTVTTAVPLDDELRRTITEKCEGDLGRKVFLIEKVDPSIIGGLVLEARGQRRDVSVKTQLRAAREALVSTSITNGGEA</sequence>
<dbReference type="SUPFAM" id="SSF47928">
    <property type="entry name" value="N-terminal domain of the delta subunit of the F1F0-ATP synthase"/>
    <property type="match status" value="1"/>
</dbReference>
<dbReference type="EMBL" id="JABBCP010000006">
    <property type="protein sequence ID" value="NMF56105.1"/>
    <property type="molecule type" value="Genomic_DNA"/>
</dbReference>
<keyword evidence="7" id="KW-0139">CF(1)</keyword>
<evidence type="ECO:0000256" key="2">
    <source>
        <dbReference type="ARBA" id="ARBA00022448"/>
    </source>
</evidence>
<reference evidence="8 9" key="1">
    <citation type="submission" date="2020-04" db="EMBL/GenBank/DDBJ databases">
        <title>Collinsella sp. KGMB02528 nov., an anaerobic actinobacterium isolated from human feces.</title>
        <authorList>
            <person name="Han K.-I."/>
            <person name="Eom M.K."/>
            <person name="Kim J.-S."/>
            <person name="Lee K.C."/>
            <person name="Suh M.K."/>
            <person name="Park S.-H."/>
            <person name="Lee J.H."/>
            <person name="Kang S.W."/>
            <person name="Park J.-E."/>
            <person name="Oh B.S."/>
            <person name="Yu S.Y."/>
            <person name="Choi S.-H."/>
            <person name="Lee D.H."/>
            <person name="Yoon H."/>
            <person name="Kim B.-Y."/>
            <person name="Lee J.H."/>
            <person name="Lee J.-S."/>
        </authorList>
    </citation>
    <scope>NUCLEOTIDE SEQUENCE [LARGE SCALE GENOMIC DNA]</scope>
    <source>
        <strain evidence="8 9">KGMB02528</strain>
    </source>
</reference>
<comment type="function">
    <text evidence="7">F(1)F(0) ATP synthase produces ATP from ADP in the presence of a proton or sodium gradient. F-type ATPases consist of two structural domains, F(1) containing the extramembraneous catalytic core and F(0) containing the membrane proton channel, linked together by a central stalk and a peripheral stalk. During catalysis, ATP synthesis in the catalytic domain of F(1) is coupled via a rotary mechanism of the central stalk subunits to proton translocation.</text>
</comment>
<keyword evidence="5 7" id="KW-0472">Membrane</keyword>
<evidence type="ECO:0000256" key="5">
    <source>
        <dbReference type="ARBA" id="ARBA00023136"/>
    </source>
</evidence>
<dbReference type="HAMAP" id="MF_01416">
    <property type="entry name" value="ATP_synth_delta_bact"/>
    <property type="match status" value="1"/>
</dbReference>
<dbReference type="Pfam" id="PF00213">
    <property type="entry name" value="OSCP"/>
    <property type="match status" value="1"/>
</dbReference>
<keyword evidence="3 7" id="KW-0375">Hydrogen ion transport</keyword>
<dbReference type="Proteomes" id="UP000546970">
    <property type="component" value="Unassembled WGS sequence"/>
</dbReference>
<comment type="function">
    <text evidence="7">This protein is part of the stalk that links CF(0) to CF(1). It either transmits conformational changes from CF(0) to CF(1) or is implicated in proton conduction.</text>
</comment>
<dbReference type="InterPro" id="IPR026015">
    <property type="entry name" value="ATP_synth_OSCP/delta_N_sf"/>
</dbReference>
<keyword evidence="4 7" id="KW-0406">Ion transport</keyword>
<comment type="subcellular location">
    <subcellularLocation>
        <location evidence="7">Cell membrane</location>
        <topology evidence="7">Peripheral membrane protein</topology>
    </subcellularLocation>
    <subcellularLocation>
        <location evidence="1">Membrane</location>
    </subcellularLocation>
</comment>
<proteinExistence type="inferred from homology"/>
<evidence type="ECO:0000256" key="4">
    <source>
        <dbReference type="ARBA" id="ARBA00023065"/>
    </source>
</evidence>
<protein>
    <recommendedName>
        <fullName evidence="7">ATP synthase subunit delta</fullName>
    </recommendedName>
    <alternativeName>
        <fullName evidence="7">ATP synthase F(1) sector subunit delta</fullName>
    </alternativeName>
    <alternativeName>
        <fullName evidence="7">F-type ATPase subunit delta</fullName>
        <shortName evidence="7">F-ATPase subunit delta</shortName>
    </alternativeName>
</protein>
<evidence type="ECO:0000313" key="8">
    <source>
        <dbReference type="EMBL" id="NMF56105.1"/>
    </source>
</evidence>
<keyword evidence="7" id="KW-1003">Cell membrane</keyword>
<keyword evidence="6 7" id="KW-0066">ATP synthesis</keyword>
<dbReference type="GO" id="GO:0046933">
    <property type="term" value="F:proton-transporting ATP synthase activity, rotational mechanism"/>
    <property type="evidence" value="ECO:0007669"/>
    <property type="project" value="UniProtKB-UniRule"/>
</dbReference>
<accession>A0A7X9YJC3</accession>
<dbReference type="PANTHER" id="PTHR11910">
    <property type="entry name" value="ATP SYNTHASE DELTA CHAIN"/>
    <property type="match status" value="1"/>
</dbReference>
<evidence type="ECO:0000313" key="9">
    <source>
        <dbReference type="Proteomes" id="UP000546970"/>
    </source>
</evidence>
<keyword evidence="9" id="KW-1185">Reference proteome</keyword>
<evidence type="ECO:0000256" key="3">
    <source>
        <dbReference type="ARBA" id="ARBA00022781"/>
    </source>
</evidence>
<dbReference type="RefSeq" id="WP_169277722.1">
    <property type="nucleotide sequence ID" value="NZ_JABBCP010000006.1"/>
</dbReference>
<comment type="similarity">
    <text evidence="7">Belongs to the ATPase delta chain family.</text>
</comment>